<proteinExistence type="predicted"/>
<dbReference type="EMBL" id="AKRT01000265">
    <property type="protein sequence ID" value="EIR19708.1"/>
    <property type="molecule type" value="Genomic_DNA"/>
</dbReference>
<organism evidence="1 2">
    <name type="scientific">Yersinia pestis PY-08</name>
    <dbReference type="NCBI Taxonomy" id="992134"/>
    <lineage>
        <taxon>Bacteria</taxon>
        <taxon>Pseudomonadati</taxon>
        <taxon>Pseudomonadota</taxon>
        <taxon>Gammaproteobacteria</taxon>
        <taxon>Enterobacterales</taxon>
        <taxon>Yersiniaceae</taxon>
        <taxon>Yersinia</taxon>
    </lineage>
</organism>
<reference evidence="1 2" key="1">
    <citation type="submission" date="2012-05" db="EMBL/GenBank/DDBJ databases">
        <title>Genome sequence of Yersinia Pestis PY-08.</title>
        <authorList>
            <person name="Santana-Cruz I."/>
            <person name="Sengamalay N."/>
            <person name="McCracken C."/>
            <person name="Daugherty S.C."/>
            <person name="Maroo A."/>
            <person name="Vara P.G."/>
            <person name="Tallon L.J."/>
            <person name="Sadzewicz L."/>
            <person name="Vinetz J.M."/>
            <person name="Cespedes Zambrano M.J."/>
            <person name="Fraser-Liggett C.M."/>
            <person name="Tettelin H."/>
        </authorList>
    </citation>
    <scope>NUCLEOTIDE SEQUENCE [LARGE SCALE GENOMIC DNA]</scope>
    <source>
        <strain evidence="1 2">PY-08</strain>
    </source>
</reference>
<sequence>MRIVKKSTQAVTRAYAAHWLSVAASSSRVRLIDNRSWR</sequence>
<accession>A0AB72ZKU3</accession>
<evidence type="ECO:0000313" key="2">
    <source>
        <dbReference type="Proteomes" id="UP000003231"/>
    </source>
</evidence>
<dbReference type="AlphaFoldDB" id="A0AB72ZKU3"/>
<dbReference type="Proteomes" id="UP000003231">
    <property type="component" value="Unassembled WGS sequence"/>
</dbReference>
<protein>
    <submittedName>
        <fullName evidence="1">Uncharacterized protein</fullName>
    </submittedName>
</protein>
<evidence type="ECO:0000313" key="1">
    <source>
        <dbReference type="EMBL" id="EIR19708.1"/>
    </source>
</evidence>
<comment type="caution">
    <text evidence="1">The sequence shown here is derived from an EMBL/GenBank/DDBJ whole genome shotgun (WGS) entry which is preliminary data.</text>
</comment>
<name>A0AB72ZKU3_YERPE</name>
<gene>
    <name evidence="1" type="ORF">YPPY08_2055</name>
</gene>